<evidence type="ECO:0000313" key="2">
    <source>
        <dbReference type="EMBL" id="WWM69581.1"/>
    </source>
</evidence>
<proteinExistence type="predicted"/>
<organism evidence="2 3">
    <name type="scientific">Sphingomonas kaistensis</name>
    <dbReference type="NCBI Taxonomy" id="298708"/>
    <lineage>
        <taxon>Bacteria</taxon>
        <taxon>Pseudomonadati</taxon>
        <taxon>Pseudomonadota</taxon>
        <taxon>Alphaproteobacteria</taxon>
        <taxon>Sphingomonadales</taxon>
        <taxon>Sphingomonadaceae</taxon>
        <taxon>Sphingomonas</taxon>
    </lineage>
</organism>
<dbReference type="Pfam" id="PF14542">
    <property type="entry name" value="Acetyltransf_CG"/>
    <property type="match status" value="1"/>
</dbReference>
<dbReference type="RefSeq" id="WP_338501769.1">
    <property type="nucleotide sequence ID" value="NZ_CP145607.1"/>
</dbReference>
<gene>
    <name evidence="2" type="ORF">V6R86_02440</name>
</gene>
<dbReference type="PANTHER" id="PTHR31435:SF10">
    <property type="entry name" value="BSR4717 PROTEIN"/>
    <property type="match status" value="1"/>
</dbReference>
<accession>A0ABZ2FXM2</accession>
<feature type="domain" description="N-acetyltransferase" evidence="1">
    <location>
        <begin position="5"/>
        <end position="91"/>
    </location>
</feature>
<keyword evidence="2" id="KW-0012">Acyltransferase</keyword>
<evidence type="ECO:0000259" key="1">
    <source>
        <dbReference type="PROSITE" id="PS51729"/>
    </source>
</evidence>
<evidence type="ECO:0000313" key="3">
    <source>
        <dbReference type="Proteomes" id="UP001382935"/>
    </source>
</evidence>
<dbReference type="InterPro" id="IPR031165">
    <property type="entry name" value="GNAT_YJDJ"/>
</dbReference>
<dbReference type="InterPro" id="IPR045057">
    <property type="entry name" value="Gcn5-rel_NAT"/>
</dbReference>
<protein>
    <submittedName>
        <fullName evidence="2">GNAT family N-acetyltransferase</fullName>
        <ecNumber evidence="2">2.3.1.-</ecNumber>
    </submittedName>
</protein>
<dbReference type="PROSITE" id="PS51729">
    <property type="entry name" value="GNAT_YJDJ"/>
    <property type="match status" value="1"/>
</dbReference>
<dbReference type="InterPro" id="IPR016181">
    <property type="entry name" value="Acyl_CoA_acyltransferase"/>
</dbReference>
<keyword evidence="2" id="KW-0808">Transferase</keyword>
<dbReference type="Gene3D" id="3.40.630.30">
    <property type="match status" value="1"/>
</dbReference>
<dbReference type="PANTHER" id="PTHR31435">
    <property type="entry name" value="PROTEIN NATD1"/>
    <property type="match status" value="1"/>
</dbReference>
<keyword evidence="3" id="KW-1185">Reference proteome</keyword>
<dbReference type="EC" id="2.3.1.-" evidence="2"/>
<dbReference type="EMBL" id="CP145607">
    <property type="protein sequence ID" value="WWM69581.1"/>
    <property type="molecule type" value="Genomic_DNA"/>
</dbReference>
<sequence>MKNVSRNEAKQRFEIHLDDGAVAFSDYRLTDGKVTFPHTVVPPHHEGQGIGSALAKTSLDWARGEGLKVVPACSFYANYMARHAEVHDLLAPGVAEQLGL</sequence>
<reference evidence="2 3" key="1">
    <citation type="submission" date="2024-02" db="EMBL/GenBank/DDBJ databases">
        <title>Full genome sequence of Sphingomonas kaistensis.</title>
        <authorList>
            <person name="Poletto B.L."/>
            <person name="Silva G."/>
            <person name="Galante D."/>
            <person name="Campos K.R."/>
            <person name="Santos M.B.N."/>
            <person name="Sacchi C.T."/>
        </authorList>
    </citation>
    <scope>NUCLEOTIDE SEQUENCE [LARGE SCALE GENOMIC DNA]</scope>
    <source>
        <strain evidence="2 3">MA4R</strain>
    </source>
</reference>
<dbReference type="GO" id="GO:0016746">
    <property type="term" value="F:acyltransferase activity"/>
    <property type="evidence" value="ECO:0007669"/>
    <property type="project" value="UniProtKB-KW"/>
</dbReference>
<dbReference type="CDD" id="cd04301">
    <property type="entry name" value="NAT_SF"/>
    <property type="match status" value="1"/>
</dbReference>
<dbReference type="Proteomes" id="UP001382935">
    <property type="component" value="Chromosome"/>
</dbReference>
<name>A0ABZ2FXM2_9SPHN</name>
<dbReference type="SUPFAM" id="SSF55729">
    <property type="entry name" value="Acyl-CoA N-acyltransferases (Nat)"/>
    <property type="match status" value="1"/>
</dbReference>